<dbReference type="CDD" id="cd00303">
    <property type="entry name" value="retropepsin_like"/>
    <property type="match status" value="1"/>
</dbReference>
<comment type="caution">
    <text evidence="2">The sequence shown here is derived from an EMBL/GenBank/DDBJ whole genome shotgun (WGS) entry which is preliminary data.</text>
</comment>
<evidence type="ECO:0000313" key="2">
    <source>
        <dbReference type="EMBL" id="MCI14289.1"/>
    </source>
</evidence>
<evidence type="ECO:0000256" key="1">
    <source>
        <dbReference type="SAM" id="MobiDB-lite"/>
    </source>
</evidence>
<protein>
    <submittedName>
        <fullName evidence="2">Pentatricopeptide repeat-containing protein</fullName>
    </submittedName>
</protein>
<sequence>NTSPTSSLNSTGRKSDGDRRSGSSDRWRGMRNEEMEERRAKGLCFKCGDSGASHSFISPELATALGLTVTPTTVKRIKLGDGHRVMSEVRRFRCGSGCILVKHLGESYYGLERFVNAILA</sequence>
<feature type="non-terminal residue" evidence="2">
    <location>
        <position position="1"/>
    </location>
</feature>
<dbReference type="Gene3D" id="2.40.70.10">
    <property type="entry name" value="Acid Proteases"/>
    <property type="match status" value="1"/>
</dbReference>
<evidence type="ECO:0000313" key="3">
    <source>
        <dbReference type="Proteomes" id="UP000265520"/>
    </source>
</evidence>
<name>A0A392PS17_9FABA</name>
<dbReference type="InterPro" id="IPR021109">
    <property type="entry name" value="Peptidase_aspartic_dom_sf"/>
</dbReference>
<organism evidence="2 3">
    <name type="scientific">Trifolium medium</name>
    <dbReference type="NCBI Taxonomy" id="97028"/>
    <lineage>
        <taxon>Eukaryota</taxon>
        <taxon>Viridiplantae</taxon>
        <taxon>Streptophyta</taxon>
        <taxon>Embryophyta</taxon>
        <taxon>Tracheophyta</taxon>
        <taxon>Spermatophyta</taxon>
        <taxon>Magnoliopsida</taxon>
        <taxon>eudicotyledons</taxon>
        <taxon>Gunneridae</taxon>
        <taxon>Pentapetalae</taxon>
        <taxon>rosids</taxon>
        <taxon>fabids</taxon>
        <taxon>Fabales</taxon>
        <taxon>Fabaceae</taxon>
        <taxon>Papilionoideae</taxon>
        <taxon>50 kb inversion clade</taxon>
        <taxon>NPAAA clade</taxon>
        <taxon>Hologalegina</taxon>
        <taxon>IRL clade</taxon>
        <taxon>Trifolieae</taxon>
        <taxon>Trifolium</taxon>
    </lineage>
</organism>
<dbReference type="AlphaFoldDB" id="A0A392PS17"/>
<accession>A0A392PS17</accession>
<feature type="region of interest" description="Disordered" evidence="1">
    <location>
        <begin position="1"/>
        <end position="34"/>
    </location>
</feature>
<dbReference type="EMBL" id="LXQA010091787">
    <property type="protein sequence ID" value="MCI14289.1"/>
    <property type="molecule type" value="Genomic_DNA"/>
</dbReference>
<keyword evidence="3" id="KW-1185">Reference proteome</keyword>
<reference evidence="2 3" key="1">
    <citation type="journal article" date="2018" name="Front. Plant Sci.">
        <title>Red Clover (Trifolium pratense) and Zigzag Clover (T. medium) - A Picture of Genomic Similarities and Differences.</title>
        <authorList>
            <person name="Dluhosova J."/>
            <person name="Istvanek J."/>
            <person name="Nedelnik J."/>
            <person name="Repkova J."/>
        </authorList>
    </citation>
    <scope>NUCLEOTIDE SEQUENCE [LARGE SCALE GENOMIC DNA]</scope>
    <source>
        <strain evidence="3">cv. 10/8</strain>
        <tissue evidence="2">Leaf</tissue>
    </source>
</reference>
<proteinExistence type="predicted"/>
<feature type="compositionally biased region" description="Basic and acidic residues" evidence="1">
    <location>
        <begin position="13"/>
        <end position="34"/>
    </location>
</feature>
<dbReference type="Proteomes" id="UP000265520">
    <property type="component" value="Unassembled WGS sequence"/>
</dbReference>
<dbReference type="Pfam" id="PF13650">
    <property type="entry name" value="Asp_protease_2"/>
    <property type="match status" value="1"/>
</dbReference>
<feature type="compositionally biased region" description="Polar residues" evidence="1">
    <location>
        <begin position="1"/>
        <end position="11"/>
    </location>
</feature>